<evidence type="ECO:0000313" key="4">
    <source>
        <dbReference type="Proteomes" id="UP000886595"/>
    </source>
</evidence>
<accession>A0A8X7V8P1</accession>
<keyword evidence="4" id="KW-1185">Reference proteome</keyword>
<dbReference type="InterPro" id="IPR012340">
    <property type="entry name" value="NA-bd_OB-fold"/>
</dbReference>
<protein>
    <recommendedName>
        <fullName evidence="2">Replication protein A 70 kDa DNA-binding subunit B/D first OB fold domain-containing protein</fullName>
    </recommendedName>
</protein>
<keyword evidence="1" id="KW-0472">Membrane</keyword>
<dbReference type="Pfam" id="PF02721">
    <property type="entry name" value="DUF223"/>
    <property type="match status" value="1"/>
</dbReference>
<dbReference type="EMBL" id="JAAMPC010000006">
    <property type="protein sequence ID" value="KAG2307500.1"/>
    <property type="molecule type" value="Genomic_DNA"/>
</dbReference>
<dbReference type="CDD" id="cd04480">
    <property type="entry name" value="RPA1_DBD_A_like"/>
    <property type="match status" value="1"/>
</dbReference>
<dbReference type="InterPro" id="IPR003871">
    <property type="entry name" value="RFA1B/D_OB_1st"/>
</dbReference>
<reference evidence="3 4" key="1">
    <citation type="submission" date="2020-02" db="EMBL/GenBank/DDBJ databases">
        <authorList>
            <person name="Ma Q."/>
            <person name="Huang Y."/>
            <person name="Song X."/>
            <person name="Pei D."/>
        </authorList>
    </citation>
    <scope>NUCLEOTIDE SEQUENCE [LARGE SCALE GENOMIC DNA]</scope>
    <source>
        <strain evidence="3">Sxm20200214</strain>
        <tissue evidence="3">Leaf</tissue>
    </source>
</reference>
<dbReference type="Gene3D" id="2.40.50.140">
    <property type="entry name" value="Nucleic acid-binding proteins"/>
    <property type="match status" value="1"/>
</dbReference>
<gene>
    <name evidence="3" type="ORF">Bca52824_027248</name>
</gene>
<name>A0A8X7V8P1_BRACI</name>
<evidence type="ECO:0000256" key="1">
    <source>
        <dbReference type="SAM" id="Phobius"/>
    </source>
</evidence>
<dbReference type="AlphaFoldDB" id="A0A8X7V8P1"/>
<keyword evidence="1" id="KW-1133">Transmembrane helix</keyword>
<organism evidence="3 4">
    <name type="scientific">Brassica carinata</name>
    <name type="common">Ethiopian mustard</name>
    <name type="synonym">Abyssinian cabbage</name>
    <dbReference type="NCBI Taxonomy" id="52824"/>
    <lineage>
        <taxon>Eukaryota</taxon>
        <taxon>Viridiplantae</taxon>
        <taxon>Streptophyta</taxon>
        <taxon>Embryophyta</taxon>
        <taxon>Tracheophyta</taxon>
        <taxon>Spermatophyta</taxon>
        <taxon>Magnoliopsida</taxon>
        <taxon>eudicotyledons</taxon>
        <taxon>Gunneridae</taxon>
        <taxon>Pentapetalae</taxon>
        <taxon>rosids</taxon>
        <taxon>malvids</taxon>
        <taxon>Brassicales</taxon>
        <taxon>Brassicaceae</taxon>
        <taxon>Brassiceae</taxon>
        <taxon>Brassica</taxon>
    </lineage>
</organism>
<dbReference type="Proteomes" id="UP000886595">
    <property type="component" value="Unassembled WGS sequence"/>
</dbReference>
<feature type="domain" description="Replication protein A 70 kDa DNA-binding subunit B/D first OB fold" evidence="2">
    <location>
        <begin position="1"/>
        <end position="65"/>
    </location>
</feature>
<evidence type="ECO:0000259" key="2">
    <source>
        <dbReference type="Pfam" id="PF02721"/>
    </source>
</evidence>
<comment type="caution">
    <text evidence="3">The sequence shown here is derived from an EMBL/GenBank/DDBJ whole genome shotgun (WGS) entry which is preliminary data.</text>
</comment>
<sequence length="112" mass="12790">MVLADETGEKIHASCPRSHMFRTQRNLKLGEWGVIENFKVSAVGKGKFRPTSNQYKMTITSETVYTGSDHQDDNIFLTLADYNKISNESQDVNILIGIFFLFPFYIVTSVYN</sequence>
<evidence type="ECO:0000313" key="3">
    <source>
        <dbReference type="EMBL" id="KAG2307500.1"/>
    </source>
</evidence>
<keyword evidence="1" id="KW-0812">Transmembrane</keyword>
<feature type="transmembrane region" description="Helical" evidence="1">
    <location>
        <begin position="92"/>
        <end position="111"/>
    </location>
</feature>
<dbReference type="SUPFAM" id="SSF50249">
    <property type="entry name" value="Nucleic acid-binding proteins"/>
    <property type="match status" value="1"/>
</dbReference>
<proteinExistence type="predicted"/>